<proteinExistence type="predicted"/>
<keyword evidence="2" id="KW-1185">Reference proteome</keyword>
<reference evidence="1 2" key="1">
    <citation type="journal article" date="2021" name="Commun. Biol.">
        <title>The genome of Shorea leprosula (Dipterocarpaceae) highlights the ecological relevance of drought in aseasonal tropical rainforests.</title>
        <authorList>
            <person name="Ng K.K.S."/>
            <person name="Kobayashi M.J."/>
            <person name="Fawcett J.A."/>
            <person name="Hatakeyama M."/>
            <person name="Paape T."/>
            <person name="Ng C.H."/>
            <person name="Ang C.C."/>
            <person name="Tnah L.H."/>
            <person name="Lee C.T."/>
            <person name="Nishiyama T."/>
            <person name="Sese J."/>
            <person name="O'Brien M.J."/>
            <person name="Copetti D."/>
            <person name="Mohd Noor M.I."/>
            <person name="Ong R.C."/>
            <person name="Putra M."/>
            <person name="Sireger I.Z."/>
            <person name="Indrioko S."/>
            <person name="Kosugi Y."/>
            <person name="Izuno A."/>
            <person name="Isagi Y."/>
            <person name="Lee S.L."/>
            <person name="Shimizu K.K."/>
        </authorList>
    </citation>
    <scope>NUCLEOTIDE SEQUENCE [LARGE SCALE GENOMIC DNA]</scope>
    <source>
        <strain evidence="1">214</strain>
    </source>
</reference>
<organism evidence="1 2">
    <name type="scientific">Rubroshorea leprosula</name>
    <dbReference type="NCBI Taxonomy" id="152421"/>
    <lineage>
        <taxon>Eukaryota</taxon>
        <taxon>Viridiplantae</taxon>
        <taxon>Streptophyta</taxon>
        <taxon>Embryophyta</taxon>
        <taxon>Tracheophyta</taxon>
        <taxon>Spermatophyta</taxon>
        <taxon>Magnoliopsida</taxon>
        <taxon>eudicotyledons</taxon>
        <taxon>Gunneridae</taxon>
        <taxon>Pentapetalae</taxon>
        <taxon>rosids</taxon>
        <taxon>malvids</taxon>
        <taxon>Malvales</taxon>
        <taxon>Dipterocarpaceae</taxon>
        <taxon>Rubroshorea</taxon>
    </lineage>
</organism>
<protein>
    <submittedName>
        <fullName evidence="1">Uncharacterized protein</fullName>
    </submittedName>
</protein>
<dbReference type="AlphaFoldDB" id="A0AAV5IQD5"/>
<name>A0AAV5IQD5_9ROSI</name>
<gene>
    <name evidence="1" type="ORF">SLEP1_g13392</name>
</gene>
<dbReference type="Proteomes" id="UP001054252">
    <property type="component" value="Unassembled WGS sequence"/>
</dbReference>
<evidence type="ECO:0000313" key="2">
    <source>
        <dbReference type="Proteomes" id="UP001054252"/>
    </source>
</evidence>
<sequence>MFNYHPKEWMSNYFMTPQEEKLEAAEIDRSTFSLSAYCNEHQNICIKCFSLLRFFLQTKPYLDIADCCLYATI</sequence>
<evidence type="ECO:0000313" key="1">
    <source>
        <dbReference type="EMBL" id="GKV00755.1"/>
    </source>
</evidence>
<dbReference type="EMBL" id="BPVZ01000016">
    <property type="protein sequence ID" value="GKV00755.1"/>
    <property type="molecule type" value="Genomic_DNA"/>
</dbReference>
<accession>A0AAV5IQD5</accession>
<comment type="caution">
    <text evidence="1">The sequence shown here is derived from an EMBL/GenBank/DDBJ whole genome shotgun (WGS) entry which is preliminary data.</text>
</comment>